<dbReference type="InterPro" id="IPR053025">
    <property type="entry name" value="Mito_ATP_Synthase-Asso"/>
</dbReference>
<dbReference type="Pfam" id="PF00226">
    <property type="entry name" value="DnaJ"/>
    <property type="match status" value="1"/>
</dbReference>
<organism evidence="4 5">
    <name type="scientific">Batrachochytrium salamandrivorans</name>
    <dbReference type="NCBI Taxonomy" id="1357716"/>
    <lineage>
        <taxon>Eukaryota</taxon>
        <taxon>Fungi</taxon>
        <taxon>Fungi incertae sedis</taxon>
        <taxon>Chytridiomycota</taxon>
        <taxon>Chytridiomycota incertae sedis</taxon>
        <taxon>Chytridiomycetes</taxon>
        <taxon>Rhizophydiales</taxon>
        <taxon>Rhizophydiales incertae sedis</taxon>
        <taxon>Batrachochytrium</taxon>
    </lineage>
</organism>
<accession>A0ABQ8F378</accession>
<dbReference type="InterPro" id="IPR036869">
    <property type="entry name" value="J_dom_sf"/>
</dbReference>
<dbReference type="CDD" id="cd06257">
    <property type="entry name" value="DnaJ"/>
    <property type="match status" value="1"/>
</dbReference>
<keyword evidence="2" id="KW-0812">Transmembrane</keyword>
<dbReference type="SMART" id="SM00271">
    <property type="entry name" value="DnaJ"/>
    <property type="match status" value="1"/>
</dbReference>
<dbReference type="PANTHER" id="PTHR44873:SF1">
    <property type="entry name" value="DNAJ HOMOLOG SUBFAMILY C MEMBER 30, MITOCHONDRIAL"/>
    <property type="match status" value="1"/>
</dbReference>
<comment type="caution">
    <text evidence="4">The sequence shown here is derived from an EMBL/GenBank/DDBJ whole genome shotgun (WGS) entry which is preliminary data.</text>
</comment>
<proteinExistence type="predicted"/>
<gene>
    <name evidence="4" type="ORF">BASA50_009865</name>
</gene>
<evidence type="ECO:0000256" key="2">
    <source>
        <dbReference type="SAM" id="Phobius"/>
    </source>
</evidence>
<protein>
    <recommendedName>
        <fullName evidence="3">J domain-containing protein</fullName>
    </recommendedName>
</protein>
<dbReference type="PROSITE" id="PS50076">
    <property type="entry name" value="DNAJ_2"/>
    <property type="match status" value="1"/>
</dbReference>
<dbReference type="PANTHER" id="PTHR44873">
    <property type="entry name" value="DNAJ HOMOLOG SUBFAMILY C MEMBER 30, MITOCHONDRIAL"/>
    <property type="match status" value="1"/>
</dbReference>
<evidence type="ECO:0000256" key="1">
    <source>
        <dbReference type="SAM" id="MobiDB-lite"/>
    </source>
</evidence>
<keyword evidence="2" id="KW-0472">Membrane</keyword>
<dbReference type="InterPro" id="IPR001623">
    <property type="entry name" value="DnaJ_domain"/>
</dbReference>
<reference evidence="4 5" key="1">
    <citation type="submission" date="2021-02" db="EMBL/GenBank/DDBJ databases">
        <title>Variation within the Batrachochytrium salamandrivorans European outbreak.</title>
        <authorList>
            <person name="Kelly M."/>
            <person name="Pasmans F."/>
            <person name="Shea T.P."/>
            <person name="Munoz J.F."/>
            <person name="Carranza S."/>
            <person name="Cuomo C.A."/>
            <person name="Martel A."/>
        </authorList>
    </citation>
    <scope>NUCLEOTIDE SEQUENCE [LARGE SCALE GENOMIC DNA]</scope>
    <source>
        <strain evidence="4 5">AMFP18/2</strain>
    </source>
</reference>
<sequence length="337" mass="37883">MKPLGPGRSILCRWSNQLAPTPPQPISDTPLARSLSISLSTSLSLSYHTKVVQSTGSLSTSRISGIYLTFASTLAYPSARFSTYRTFSSSTRLMDATGRKKSFYDVLDLPRSSDKKEIKRKFYELSMKYHPDKNQEDESAHIRFLEISEAYSVLGNDVKRRDYDLDHDTSTTFGDSARNSRTGPGHAAYGHSPYTRHPLKSKLRPDDYIQYRAPGSGPGGTYAGFNGPKSAGQHRPAFDFYTHQESHYGPAEKARHNRTRKAAMYRSIFHTNMTEPRVWPFLVLMLFCFAFYNSGFIGMIWMENNVGFSVNCIGMDVVVLPASIHTYSDPLIPLEIA</sequence>
<dbReference type="PRINTS" id="PR00625">
    <property type="entry name" value="JDOMAIN"/>
</dbReference>
<evidence type="ECO:0000313" key="4">
    <source>
        <dbReference type="EMBL" id="KAH6589686.1"/>
    </source>
</evidence>
<dbReference type="SUPFAM" id="SSF46565">
    <property type="entry name" value="Chaperone J-domain"/>
    <property type="match status" value="1"/>
</dbReference>
<feature type="transmembrane region" description="Helical" evidence="2">
    <location>
        <begin position="278"/>
        <end position="301"/>
    </location>
</feature>
<dbReference type="Proteomes" id="UP001648503">
    <property type="component" value="Unassembled WGS sequence"/>
</dbReference>
<keyword evidence="5" id="KW-1185">Reference proteome</keyword>
<name>A0ABQ8F378_9FUNG</name>
<feature type="compositionally biased region" description="Polar residues" evidence="1">
    <location>
        <begin position="170"/>
        <end position="182"/>
    </location>
</feature>
<dbReference type="Gene3D" id="1.10.287.110">
    <property type="entry name" value="DnaJ domain"/>
    <property type="match status" value="1"/>
</dbReference>
<keyword evidence="2" id="KW-1133">Transmembrane helix</keyword>
<evidence type="ECO:0000313" key="5">
    <source>
        <dbReference type="Proteomes" id="UP001648503"/>
    </source>
</evidence>
<feature type="domain" description="J" evidence="3">
    <location>
        <begin position="102"/>
        <end position="167"/>
    </location>
</feature>
<feature type="region of interest" description="Disordered" evidence="1">
    <location>
        <begin position="167"/>
        <end position="200"/>
    </location>
</feature>
<dbReference type="EMBL" id="JAFCIX010000442">
    <property type="protein sequence ID" value="KAH6589686.1"/>
    <property type="molecule type" value="Genomic_DNA"/>
</dbReference>
<evidence type="ECO:0000259" key="3">
    <source>
        <dbReference type="PROSITE" id="PS50076"/>
    </source>
</evidence>